<evidence type="ECO:0000256" key="1">
    <source>
        <dbReference type="ARBA" id="ARBA00001946"/>
    </source>
</evidence>
<sequence>MKTTSAPILMRSDALNVLKYQITSFIGSLDHVQEHHLVSIPFPALTTDGFFQKTTRIRLSQAFDAQPHPCLSVRSSLKQLWEAKLTQNPHIFDADKFRLSHWFVEGEDNNKKLVICMGMTSYRAYVSTCCSEYTSKLISDGLQLESPLPCNMTMQDTSAYAQSGRYLSRKIGVSGILETLDNHLVLIRRSESSNVYPNLLDTPGGHPEPQRIGIDSHTLEKINWEKTDASYDHKKEEEAVGELFHSVLDEIHEEINLDRHHLSPPKLLGIVHQGEALTPSFGTSDCASKWTDVTFEQAFFVKCLQHSEEVVKAYEMGPQDAFESNQLVLLEPPSKANGSSRANLNAHQLVATRSIDCNLMNELTPCACAAVAFWRTRYK</sequence>
<dbReference type="GO" id="GO:0046872">
    <property type="term" value="F:metal ion binding"/>
    <property type="evidence" value="ECO:0007669"/>
    <property type="project" value="UniProtKB-KW"/>
</dbReference>
<comment type="cofactor">
    <cofactor evidence="1">
        <name>Mg(2+)</name>
        <dbReference type="ChEBI" id="CHEBI:18420"/>
    </cofactor>
</comment>
<reference evidence="6 7" key="1">
    <citation type="submission" date="2012-05" db="EMBL/GenBank/DDBJ databases">
        <title>Recombination and specialization in a pathogen metapopulation.</title>
        <authorList>
            <person name="Gardiner A."/>
            <person name="Kemen E."/>
            <person name="Schultz-Larsen T."/>
            <person name="MacLean D."/>
            <person name="Van Oosterhout C."/>
            <person name="Jones J.D.G."/>
        </authorList>
    </citation>
    <scope>NUCLEOTIDE SEQUENCE [LARGE SCALE GENOMIC DNA]</scope>
    <source>
        <strain evidence="6 7">Ac Nc2</strain>
    </source>
</reference>
<keyword evidence="2" id="KW-0479">Metal-binding</keyword>
<gene>
    <name evidence="6" type="ORF">BN9_043290</name>
</gene>
<evidence type="ECO:0000259" key="5">
    <source>
        <dbReference type="PROSITE" id="PS51462"/>
    </source>
</evidence>
<keyword evidence="4" id="KW-0460">Magnesium</keyword>
<evidence type="ECO:0000256" key="3">
    <source>
        <dbReference type="ARBA" id="ARBA00022801"/>
    </source>
</evidence>
<name>A0A024GAI2_9STRA</name>
<dbReference type="EMBL" id="CAIX01000051">
    <property type="protein sequence ID" value="CCI43545.1"/>
    <property type="molecule type" value="Genomic_DNA"/>
</dbReference>
<feature type="domain" description="Nudix hydrolase" evidence="5">
    <location>
        <begin position="168"/>
        <end position="344"/>
    </location>
</feature>
<dbReference type="InterPro" id="IPR055295">
    <property type="entry name" value="NUDT22/NUDT9-like"/>
</dbReference>
<evidence type="ECO:0000313" key="6">
    <source>
        <dbReference type="EMBL" id="CCI43545.1"/>
    </source>
</evidence>
<dbReference type="PANTHER" id="PTHR31835">
    <property type="entry name" value="URIDINE DIPHOSPHATE GLUCOSE PYROPHOSPHATASE"/>
    <property type="match status" value="1"/>
</dbReference>
<evidence type="ECO:0000256" key="4">
    <source>
        <dbReference type="ARBA" id="ARBA00022842"/>
    </source>
</evidence>
<keyword evidence="3" id="KW-0378">Hydrolase</keyword>
<dbReference type="PANTHER" id="PTHR31835:SF1">
    <property type="entry name" value="URIDINE DIPHOSPHATE GLUCOSE PYROPHOSPHATASE NUDT22"/>
    <property type="match status" value="1"/>
</dbReference>
<protein>
    <recommendedName>
        <fullName evidence="5">Nudix hydrolase domain-containing protein</fullName>
    </recommendedName>
</protein>
<dbReference type="OrthoDB" id="242473at2759"/>
<comment type="caution">
    <text evidence="6">The sequence shown here is derived from an EMBL/GenBank/DDBJ whole genome shotgun (WGS) entry which is preliminary data.</text>
</comment>
<dbReference type="Gene3D" id="3.90.79.10">
    <property type="entry name" value="Nucleoside Triphosphate Pyrophosphohydrolase"/>
    <property type="match status" value="1"/>
</dbReference>
<dbReference type="PROSITE" id="PS51462">
    <property type="entry name" value="NUDIX"/>
    <property type="match status" value="1"/>
</dbReference>
<evidence type="ECO:0000313" key="7">
    <source>
        <dbReference type="Proteomes" id="UP000053237"/>
    </source>
</evidence>
<dbReference type="SUPFAM" id="SSF55811">
    <property type="entry name" value="Nudix"/>
    <property type="match status" value="1"/>
</dbReference>
<accession>A0A024GAI2</accession>
<dbReference type="InterPro" id="IPR015797">
    <property type="entry name" value="NUDIX_hydrolase-like_dom_sf"/>
</dbReference>
<organism evidence="6 7">
    <name type="scientific">Albugo candida</name>
    <dbReference type="NCBI Taxonomy" id="65357"/>
    <lineage>
        <taxon>Eukaryota</taxon>
        <taxon>Sar</taxon>
        <taxon>Stramenopiles</taxon>
        <taxon>Oomycota</taxon>
        <taxon>Peronosporomycetes</taxon>
        <taxon>Albuginales</taxon>
        <taxon>Albuginaceae</taxon>
        <taxon>Albugo</taxon>
    </lineage>
</organism>
<dbReference type="Proteomes" id="UP000053237">
    <property type="component" value="Unassembled WGS sequence"/>
</dbReference>
<proteinExistence type="predicted"/>
<dbReference type="AlphaFoldDB" id="A0A024GAI2"/>
<dbReference type="InterPro" id="IPR000086">
    <property type="entry name" value="NUDIX_hydrolase_dom"/>
</dbReference>
<dbReference type="GO" id="GO:0052751">
    <property type="term" value="F:GDP-mannose hydrolase activity"/>
    <property type="evidence" value="ECO:0007669"/>
    <property type="project" value="TreeGrafter"/>
</dbReference>
<evidence type="ECO:0000256" key="2">
    <source>
        <dbReference type="ARBA" id="ARBA00022723"/>
    </source>
</evidence>
<dbReference type="InParanoid" id="A0A024GAI2"/>
<keyword evidence="7" id="KW-1185">Reference proteome</keyword>